<name>A0A1V4BVP8_MICAE</name>
<keyword evidence="1" id="KW-0812">Transmembrane</keyword>
<protein>
    <submittedName>
        <fullName evidence="2">Exosortase</fullName>
    </submittedName>
</protein>
<dbReference type="EMBL" id="MVGR01000003">
    <property type="protein sequence ID" value="OPF18674.1"/>
    <property type="molecule type" value="Genomic_DNA"/>
</dbReference>
<evidence type="ECO:0000313" key="3">
    <source>
        <dbReference type="Proteomes" id="UP000189835"/>
    </source>
</evidence>
<proteinExistence type="predicted"/>
<dbReference type="Gene3D" id="2.120.10.30">
    <property type="entry name" value="TolB, C-terminal domain"/>
    <property type="match status" value="2"/>
</dbReference>
<dbReference type="InterPro" id="IPR011042">
    <property type="entry name" value="6-blade_b-propeller_TolB-like"/>
</dbReference>
<dbReference type="SUPFAM" id="SSF101898">
    <property type="entry name" value="NHL repeat"/>
    <property type="match status" value="1"/>
</dbReference>
<gene>
    <name evidence="2" type="ORF">B1L04_04135</name>
</gene>
<dbReference type="Proteomes" id="UP000189835">
    <property type="component" value="Unassembled WGS sequence"/>
</dbReference>
<dbReference type="RefSeq" id="WP_079205873.1">
    <property type="nucleotide sequence ID" value="NZ_MVGR01000003.1"/>
</dbReference>
<sequence>MLKKLLTVAVGTALTIFGVGGPLQAANLEIIASGLESPRGLTFGPDGALYVTEAGRGGAGPCIPAPGAGPNGPVVCYGNTGAITRIKNGTAERIVTGLPSIALPIPEFSTAIDATGIHDIQFDSTGRAYAIFGLGSSPEQRDQVLNVPQFGQLVAIDNLNGQVSLTTLADLAEYEGLFNPDNNNSGFFNPYNDGIDSNPYAFLIKDDTAYIVDAAGNTFFKAKTDGSELTLLSIFPERPITDPFTGETIAMQSVPTSVAIGPDRAFYISELTGFPSPENAARIFRLGTDNKPEVYADGFTQIIDIAFDDQGGLYVLEYATRSLYFDISPGLLSYIDPKGNRKSIISDGLLFPTALAIGPDGDIYISNQGYIPGRGQVVRVRVSVPEPNSITGLLIFGIFGGVSLLLRQRK</sequence>
<evidence type="ECO:0000313" key="2">
    <source>
        <dbReference type="EMBL" id="OPF18674.1"/>
    </source>
</evidence>
<dbReference type="AlphaFoldDB" id="A0A1V4BVP8"/>
<comment type="caution">
    <text evidence="2">The sequence shown here is derived from an EMBL/GenBank/DDBJ whole genome shotgun (WGS) entry which is preliminary data.</text>
</comment>
<evidence type="ECO:0000256" key="1">
    <source>
        <dbReference type="SAM" id="Phobius"/>
    </source>
</evidence>
<dbReference type="InterPro" id="IPR048031">
    <property type="entry name" value="ScyD/ScyE-like"/>
</dbReference>
<reference evidence="2 3" key="1">
    <citation type="submission" date="2017-02" db="EMBL/GenBank/DDBJ databases">
        <title>Genome sequence of Microcystis aeruginosa KW.</title>
        <authorList>
            <person name="Oh H.-M."/>
            <person name="Ahn C.-Y."/>
            <person name="Jeong H."/>
            <person name="Srivastava A."/>
            <person name="Lee H.-G."/>
            <person name="Kang S.-R."/>
        </authorList>
    </citation>
    <scope>NUCLEOTIDE SEQUENCE [LARGE SCALE GENOMIC DNA]</scope>
    <source>
        <strain evidence="2 3">KW</strain>
    </source>
</reference>
<dbReference type="NCBIfam" id="NF033206">
    <property type="entry name" value="ScyE_fam"/>
    <property type="match status" value="1"/>
</dbReference>
<organism evidence="2 3">
    <name type="scientific">Microcystis aeruginosa KW</name>
    <dbReference type="NCBI Taxonomy" id="1960155"/>
    <lineage>
        <taxon>Bacteria</taxon>
        <taxon>Bacillati</taxon>
        <taxon>Cyanobacteriota</taxon>
        <taxon>Cyanophyceae</taxon>
        <taxon>Oscillatoriophycideae</taxon>
        <taxon>Chroococcales</taxon>
        <taxon>Microcystaceae</taxon>
        <taxon>Microcystis</taxon>
    </lineage>
</organism>
<keyword evidence="1" id="KW-1133">Transmembrane helix</keyword>
<accession>A0A1V4BVP8</accession>
<feature type="transmembrane region" description="Helical" evidence="1">
    <location>
        <begin position="389"/>
        <end position="406"/>
    </location>
</feature>
<keyword evidence="1" id="KW-0472">Membrane</keyword>